<name>A0A8H7YJN2_AJECA</name>
<dbReference type="OrthoDB" id="5343688at2759"/>
<feature type="compositionally biased region" description="Low complexity" evidence="1">
    <location>
        <begin position="132"/>
        <end position="151"/>
    </location>
</feature>
<sequence length="417" mass="44569">MKRPPKLRPSSAGHLSTSSSNSMLSRVPLLHVNEISLAAWDVGDQIPGLRIPLAFLSSLRTNLQISSANEDLLPPSPLLPLSYMPDPLNHSPHLSPGSNKPSLSRSTLHPTPHPRQNIVPSTHTCTNAHPKTSNNTNTHSSPNPPTTTTQLPLITSSATTEAEILTALRLVADTVAEQRQLAAKCILAHPAILGPSTMLFLTIAKLLHTGSPSDLVLTLALWSLCSLLALLAIRSMVRGYATIAEHVGSWAWLAADSVNGTSQRRDEVLVARCAGEIVGVLVLRIAKTKATTTAAVARPGGAANGAGVGIGLMTGTGAGTGPLKPRSSRRKSSARWTGIIRAWSVKQSHRRCGVGTRLLEEAVGYCRLRNLDDPLFADDHANATQVLPGMFHGSFLVHDRWARGFLEQLIILIQKGR</sequence>
<feature type="compositionally biased region" description="Polar residues" evidence="1">
    <location>
        <begin position="96"/>
        <end position="109"/>
    </location>
</feature>
<dbReference type="GO" id="GO:0016747">
    <property type="term" value="F:acyltransferase activity, transferring groups other than amino-acyl groups"/>
    <property type="evidence" value="ECO:0007669"/>
    <property type="project" value="InterPro"/>
</dbReference>
<keyword evidence="3" id="KW-0808">Transferase</keyword>
<evidence type="ECO:0000313" key="3">
    <source>
        <dbReference type="EMBL" id="KAG5290940.1"/>
    </source>
</evidence>
<dbReference type="VEuPathDB" id="FungiDB:I7I52_08116"/>
<evidence type="ECO:0000259" key="2">
    <source>
        <dbReference type="Pfam" id="PF00583"/>
    </source>
</evidence>
<dbReference type="Proteomes" id="UP000670092">
    <property type="component" value="Unassembled WGS sequence"/>
</dbReference>
<dbReference type="CDD" id="cd04301">
    <property type="entry name" value="NAT_SF"/>
    <property type="match status" value="1"/>
</dbReference>
<dbReference type="Gene3D" id="3.40.630.30">
    <property type="match status" value="1"/>
</dbReference>
<dbReference type="EMBL" id="JAEVHI010000005">
    <property type="protein sequence ID" value="KAG5290940.1"/>
    <property type="molecule type" value="Genomic_DNA"/>
</dbReference>
<comment type="caution">
    <text evidence="3">The sequence shown here is derived from an EMBL/GenBank/DDBJ whole genome shotgun (WGS) entry which is preliminary data.</text>
</comment>
<protein>
    <submittedName>
        <fullName evidence="3">Acetyltransferase</fullName>
    </submittedName>
</protein>
<feature type="region of interest" description="Disordered" evidence="1">
    <location>
        <begin position="83"/>
        <end position="151"/>
    </location>
</feature>
<organism evidence="3 4">
    <name type="scientific">Ajellomyces capsulatus</name>
    <name type="common">Darling's disease fungus</name>
    <name type="synonym">Histoplasma capsulatum</name>
    <dbReference type="NCBI Taxonomy" id="5037"/>
    <lineage>
        <taxon>Eukaryota</taxon>
        <taxon>Fungi</taxon>
        <taxon>Dikarya</taxon>
        <taxon>Ascomycota</taxon>
        <taxon>Pezizomycotina</taxon>
        <taxon>Eurotiomycetes</taxon>
        <taxon>Eurotiomycetidae</taxon>
        <taxon>Onygenales</taxon>
        <taxon>Ajellomycetaceae</taxon>
        <taxon>Histoplasma</taxon>
    </lineage>
</organism>
<proteinExistence type="predicted"/>
<feature type="region of interest" description="Disordered" evidence="1">
    <location>
        <begin position="1"/>
        <end position="23"/>
    </location>
</feature>
<evidence type="ECO:0000256" key="1">
    <source>
        <dbReference type="SAM" id="MobiDB-lite"/>
    </source>
</evidence>
<dbReference type="Pfam" id="PF00583">
    <property type="entry name" value="Acetyltransf_1"/>
    <property type="match status" value="1"/>
</dbReference>
<evidence type="ECO:0000313" key="4">
    <source>
        <dbReference type="Proteomes" id="UP000670092"/>
    </source>
</evidence>
<dbReference type="SUPFAM" id="SSF55729">
    <property type="entry name" value="Acyl-CoA N-acyltransferases (Nat)"/>
    <property type="match status" value="1"/>
</dbReference>
<dbReference type="InterPro" id="IPR000182">
    <property type="entry name" value="GNAT_dom"/>
</dbReference>
<feature type="compositionally biased region" description="Polar residues" evidence="1">
    <location>
        <begin position="118"/>
        <end position="131"/>
    </location>
</feature>
<accession>A0A8H7YJN2</accession>
<dbReference type="InterPro" id="IPR016181">
    <property type="entry name" value="Acyl_CoA_acyltransferase"/>
</dbReference>
<feature type="domain" description="N-acetyltransferase" evidence="2">
    <location>
        <begin position="319"/>
        <end position="377"/>
    </location>
</feature>
<reference evidence="3 4" key="1">
    <citation type="submission" date="2021-01" db="EMBL/GenBank/DDBJ databases">
        <title>Chromosome-level genome assembly of a human fungal pathogen reveals clustering of transcriptionally co-regulated genes.</title>
        <authorList>
            <person name="Voorhies M."/>
            <person name="Cohen S."/>
            <person name="Shea T.P."/>
            <person name="Petrus S."/>
            <person name="Munoz J.F."/>
            <person name="Poplawski S."/>
            <person name="Goldman W.E."/>
            <person name="Michael T."/>
            <person name="Cuomo C.A."/>
            <person name="Sil A."/>
            <person name="Beyhan S."/>
        </authorList>
    </citation>
    <scope>NUCLEOTIDE SEQUENCE [LARGE SCALE GENOMIC DNA]</scope>
    <source>
        <strain evidence="3 4">G184AR</strain>
    </source>
</reference>
<gene>
    <name evidence="3" type="ORF">I7I52_08116</name>
</gene>
<dbReference type="AlphaFoldDB" id="A0A8H7YJN2"/>